<proteinExistence type="predicted"/>
<dbReference type="Pfam" id="PF06271">
    <property type="entry name" value="RDD"/>
    <property type="match status" value="1"/>
</dbReference>
<keyword evidence="3" id="KW-0597">Phosphoprotein</keyword>
<feature type="transmembrane region" description="Helical" evidence="8">
    <location>
        <begin position="106"/>
        <end position="128"/>
    </location>
</feature>
<organism evidence="10 11">
    <name type="scientific">Nocardioides hankookensis</name>
    <dbReference type="NCBI Taxonomy" id="443157"/>
    <lineage>
        <taxon>Bacteria</taxon>
        <taxon>Bacillati</taxon>
        <taxon>Actinomycetota</taxon>
        <taxon>Actinomycetes</taxon>
        <taxon>Propionibacteriales</taxon>
        <taxon>Nocardioidaceae</taxon>
        <taxon>Nocardioides</taxon>
    </lineage>
</organism>
<reference evidence="11" key="1">
    <citation type="journal article" date="2019" name="Int. J. Syst. Evol. Microbiol.">
        <title>The Global Catalogue of Microorganisms (GCM) 10K type strain sequencing project: providing services to taxonomists for standard genome sequencing and annotation.</title>
        <authorList>
            <consortium name="The Broad Institute Genomics Platform"/>
            <consortium name="The Broad Institute Genome Sequencing Center for Infectious Disease"/>
            <person name="Wu L."/>
            <person name="Ma J."/>
        </authorList>
    </citation>
    <scope>NUCLEOTIDE SEQUENCE [LARGE SCALE GENOMIC DNA]</scope>
    <source>
        <strain evidence="11">CCUG 54522</strain>
    </source>
</reference>
<evidence type="ECO:0000259" key="9">
    <source>
        <dbReference type="PROSITE" id="PS50006"/>
    </source>
</evidence>
<dbReference type="InterPro" id="IPR000253">
    <property type="entry name" value="FHA_dom"/>
</dbReference>
<name>A0ABW1LMV4_9ACTN</name>
<feature type="region of interest" description="Disordered" evidence="7">
    <location>
        <begin position="248"/>
        <end position="267"/>
    </location>
</feature>
<keyword evidence="5 8" id="KW-1133">Transmembrane helix</keyword>
<dbReference type="InterPro" id="IPR008984">
    <property type="entry name" value="SMAD_FHA_dom_sf"/>
</dbReference>
<comment type="subcellular location">
    <subcellularLocation>
        <location evidence="1">Cell membrane</location>
        <topology evidence="1">Multi-pass membrane protein</topology>
    </subcellularLocation>
</comment>
<dbReference type="RefSeq" id="WP_379156090.1">
    <property type="nucleotide sequence ID" value="NZ_JBHSRJ010000005.1"/>
</dbReference>
<dbReference type="PANTHER" id="PTHR36115">
    <property type="entry name" value="PROLINE-RICH ANTIGEN HOMOLOG-RELATED"/>
    <property type="match status" value="1"/>
</dbReference>
<dbReference type="PROSITE" id="PS50006">
    <property type="entry name" value="FHA_DOMAIN"/>
    <property type="match status" value="1"/>
</dbReference>
<dbReference type="Pfam" id="PF00498">
    <property type="entry name" value="FHA"/>
    <property type="match status" value="1"/>
</dbReference>
<evidence type="ECO:0000256" key="3">
    <source>
        <dbReference type="ARBA" id="ARBA00022553"/>
    </source>
</evidence>
<gene>
    <name evidence="10" type="ORF">ACFPYL_15635</name>
</gene>
<evidence type="ECO:0000313" key="10">
    <source>
        <dbReference type="EMBL" id="MFC6044522.1"/>
    </source>
</evidence>
<evidence type="ECO:0000256" key="1">
    <source>
        <dbReference type="ARBA" id="ARBA00004651"/>
    </source>
</evidence>
<evidence type="ECO:0000256" key="5">
    <source>
        <dbReference type="ARBA" id="ARBA00022989"/>
    </source>
</evidence>
<comment type="caution">
    <text evidence="10">The sequence shown here is derived from an EMBL/GenBank/DDBJ whole genome shotgun (WGS) entry which is preliminary data.</text>
</comment>
<accession>A0ABW1LMV4</accession>
<feature type="compositionally biased region" description="Pro residues" evidence="7">
    <location>
        <begin position="193"/>
        <end position="209"/>
    </location>
</feature>
<evidence type="ECO:0000256" key="8">
    <source>
        <dbReference type="SAM" id="Phobius"/>
    </source>
</evidence>
<dbReference type="Gene3D" id="2.60.200.20">
    <property type="match status" value="1"/>
</dbReference>
<keyword evidence="4 8" id="KW-0812">Transmembrane</keyword>
<dbReference type="InterPro" id="IPR051791">
    <property type="entry name" value="Pra-immunoreactive"/>
</dbReference>
<protein>
    <submittedName>
        <fullName evidence="10">RDD family protein</fullName>
    </submittedName>
</protein>
<evidence type="ECO:0000256" key="4">
    <source>
        <dbReference type="ARBA" id="ARBA00022692"/>
    </source>
</evidence>
<keyword evidence="2" id="KW-1003">Cell membrane</keyword>
<feature type="transmembrane region" description="Helical" evidence="8">
    <location>
        <begin position="26"/>
        <end position="44"/>
    </location>
</feature>
<dbReference type="InterPro" id="IPR010432">
    <property type="entry name" value="RDD"/>
</dbReference>
<evidence type="ECO:0000313" key="11">
    <source>
        <dbReference type="Proteomes" id="UP001596135"/>
    </source>
</evidence>
<evidence type="ECO:0000256" key="7">
    <source>
        <dbReference type="SAM" id="MobiDB-lite"/>
    </source>
</evidence>
<feature type="compositionally biased region" description="Pro residues" evidence="7">
    <location>
        <begin position="219"/>
        <end position="239"/>
    </location>
</feature>
<sequence length="381" mass="39519">MSGETTPLATVADLDRRFYAFAIDRAVAWGIDAAAAVVIVQLLIEPGDVWAGVAAILGVVLLVGAVFAVVLGLTGSSPGMAVSAIRVVHEGSGTPIGVRSALLRQLILGVAALPTLGLGIATLAWTAVMDADGRRRGWHDHVTHSVVVDVRPTPEEVEEPDVGPRHVVNLTALRLVPAPPPEQVSATARTPRPAAPAPDGPPPAAPPSPKHAAVATVAPPVPEPAPQPVPEPVPEPEPVPAARQQLGYPLVPEPRPDAEPAGGAHAARAVPTSWRVSFDTGESFRVEGLTLVGRRPEARADEQVRHLVALPSTDMSLSKTHAQVQVAADGALVVMDRGSTNGSFLVRQGVPRGLPAGKAATLVDGDHVRFGDREMTVAREG</sequence>
<feature type="region of interest" description="Disordered" evidence="7">
    <location>
        <begin position="174"/>
        <end position="240"/>
    </location>
</feature>
<evidence type="ECO:0000256" key="2">
    <source>
        <dbReference type="ARBA" id="ARBA00022475"/>
    </source>
</evidence>
<dbReference type="PANTHER" id="PTHR36115:SF6">
    <property type="entry name" value="PROLINE-RICH ANTIGEN HOMOLOG"/>
    <property type="match status" value="1"/>
</dbReference>
<evidence type="ECO:0000256" key="6">
    <source>
        <dbReference type="ARBA" id="ARBA00023136"/>
    </source>
</evidence>
<dbReference type="EMBL" id="JBHSRJ010000005">
    <property type="protein sequence ID" value="MFC6044522.1"/>
    <property type="molecule type" value="Genomic_DNA"/>
</dbReference>
<dbReference type="Proteomes" id="UP001596135">
    <property type="component" value="Unassembled WGS sequence"/>
</dbReference>
<keyword evidence="6 8" id="KW-0472">Membrane</keyword>
<feature type="transmembrane region" description="Helical" evidence="8">
    <location>
        <begin position="50"/>
        <end position="73"/>
    </location>
</feature>
<keyword evidence="11" id="KW-1185">Reference proteome</keyword>
<feature type="domain" description="FHA" evidence="9">
    <location>
        <begin position="290"/>
        <end position="350"/>
    </location>
</feature>
<dbReference type="SUPFAM" id="SSF49879">
    <property type="entry name" value="SMAD/FHA domain"/>
    <property type="match status" value="1"/>
</dbReference>